<dbReference type="OrthoDB" id="1373715at2"/>
<name>A0A5A5TFK0_9CHLR</name>
<evidence type="ECO:0000313" key="2">
    <source>
        <dbReference type="Proteomes" id="UP000322530"/>
    </source>
</evidence>
<gene>
    <name evidence="1" type="ORF">KDI_39140</name>
</gene>
<dbReference type="Proteomes" id="UP000322530">
    <property type="component" value="Unassembled WGS sequence"/>
</dbReference>
<dbReference type="EMBL" id="BIXY01000068">
    <property type="protein sequence ID" value="GCF10350.1"/>
    <property type="molecule type" value="Genomic_DNA"/>
</dbReference>
<reference evidence="1 2" key="1">
    <citation type="submission" date="2019-01" db="EMBL/GenBank/DDBJ databases">
        <title>Draft genome sequence of Dictyobacter sp. Uno17.</title>
        <authorList>
            <person name="Wang C.M."/>
            <person name="Zheng Y."/>
            <person name="Sakai Y."/>
            <person name="Abe K."/>
            <person name="Yokota A."/>
            <person name="Yabe S."/>
        </authorList>
    </citation>
    <scope>NUCLEOTIDE SEQUENCE [LARGE SCALE GENOMIC DNA]</scope>
    <source>
        <strain evidence="1 2">Uno17</strain>
    </source>
</reference>
<organism evidence="1 2">
    <name type="scientific">Dictyobacter arantiisoli</name>
    <dbReference type="NCBI Taxonomy" id="2014874"/>
    <lineage>
        <taxon>Bacteria</taxon>
        <taxon>Bacillati</taxon>
        <taxon>Chloroflexota</taxon>
        <taxon>Ktedonobacteria</taxon>
        <taxon>Ktedonobacterales</taxon>
        <taxon>Dictyobacteraceae</taxon>
        <taxon>Dictyobacter</taxon>
    </lineage>
</organism>
<keyword evidence="2" id="KW-1185">Reference proteome</keyword>
<proteinExistence type="predicted"/>
<dbReference type="AlphaFoldDB" id="A0A5A5TFK0"/>
<evidence type="ECO:0000313" key="1">
    <source>
        <dbReference type="EMBL" id="GCF10350.1"/>
    </source>
</evidence>
<comment type="caution">
    <text evidence="1">The sequence shown here is derived from an EMBL/GenBank/DDBJ whole genome shotgun (WGS) entry which is preliminary data.</text>
</comment>
<protein>
    <submittedName>
        <fullName evidence="1">Uncharacterized protein</fullName>
    </submittedName>
</protein>
<dbReference type="RefSeq" id="WP_149403239.1">
    <property type="nucleotide sequence ID" value="NZ_BIXY01000068.1"/>
</dbReference>
<accession>A0A5A5TFK0</accession>
<sequence>MLDIDAFSQSLDPMTILQNCWYNGFIAGLQASPTTAQIIQPAPPMRQTNAGLWTYENTIPPASLTFNTDLYRSKQFFDNYASVIRQLQFPQDSFKQDIGVDAYQQWTRYVSQLQPSPTPDQIPAVFHDWAIQLAPAAAQVGTADLTQRALIEDAQHSLALYEGSNARPVDFDGSFTQLLQILQQSSSVQFSFDSSTSNSDVSDTWTGGVDTGIYGLWTGCGSTSPLSQQFARSKVTVTVHAKAYTIWRSIPGTWYNSSLLNNAYSNIFTPPWPANAHPNWNDVFAPTGSMHQLIASLLVMDGMHIIVTSNATYAGIDQQTILSNTSSGLWPFFIPNSSSIVTNTITFGSTSGMQIETVTQPGTPIAVGANVLDIAHYLGHEIA</sequence>